<protein>
    <recommendedName>
        <fullName evidence="4">Gamma-glutamylcyclotransferase family protein</fullName>
    </recommendedName>
</protein>
<dbReference type="InterPro" id="IPR009288">
    <property type="entry name" value="AIG2-like_dom"/>
</dbReference>
<accession>D8SJL0</accession>
<evidence type="ECO:0000256" key="1">
    <source>
        <dbReference type="ARBA" id="ARBA00002782"/>
    </source>
</evidence>
<keyword evidence="7" id="KW-1185">Reference proteome</keyword>
<dbReference type="InterPro" id="IPR039126">
    <property type="entry name" value="GGACT"/>
</dbReference>
<dbReference type="InParanoid" id="D8SJL0"/>
<dbReference type="HOGENOM" id="CLU_083466_0_1_1"/>
<comment type="function">
    <text evidence="1">Putative gamma-glutamylcyclotransferase.</text>
</comment>
<dbReference type="PANTHER" id="PTHR12510:SF4">
    <property type="entry name" value="GAMMA-GLUTAMYLAMINECYCLOTRANSFERASE"/>
    <property type="match status" value="1"/>
</dbReference>
<dbReference type="InterPro" id="IPR036568">
    <property type="entry name" value="GGCT-like_sf"/>
</dbReference>
<evidence type="ECO:0000256" key="3">
    <source>
        <dbReference type="PIRSR" id="PIRSR639126-1"/>
    </source>
</evidence>
<dbReference type="KEGG" id="smo:SELMODRAFT_155880"/>
<organism evidence="7">
    <name type="scientific">Selaginella moellendorffii</name>
    <name type="common">Spikemoss</name>
    <dbReference type="NCBI Taxonomy" id="88036"/>
    <lineage>
        <taxon>Eukaryota</taxon>
        <taxon>Viridiplantae</taxon>
        <taxon>Streptophyta</taxon>
        <taxon>Embryophyta</taxon>
        <taxon>Tracheophyta</taxon>
        <taxon>Lycopodiopsida</taxon>
        <taxon>Selaginellales</taxon>
        <taxon>Selaginellaceae</taxon>
        <taxon>Selaginella</taxon>
    </lineage>
</organism>
<dbReference type="OMA" id="HETKAPT"/>
<evidence type="ECO:0000256" key="2">
    <source>
        <dbReference type="ARBA" id="ARBA00008861"/>
    </source>
</evidence>
<dbReference type="Pfam" id="PF06094">
    <property type="entry name" value="GGACT"/>
    <property type="match status" value="1"/>
</dbReference>
<feature type="active site" description="Proton acceptor" evidence="3">
    <location>
        <position position="116"/>
    </location>
</feature>
<feature type="domain" description="Gamma-glutamylcyclotransferase AIG2-like" evidence="5">
    <location>
        <begin position="38"/>
        <end position="152"/>
    </location>
</feature>
<dbReference type="PANTHER" id="PTHR12510">
    <property type="entry name" value="TROPONIN C-AKIN-1 PROTEIN"/>
    <property type="match status" value="1"/>
</dbReference>
<reference evidence="6 7" key="1">
    <citation type="journal article" date="2011" name="Science">
        <title>The Selaginella genome identifies genetic changes associated with the evolution of vascular plants.</title>
        <authorList>
            <person name="Banks J.A."/>
            <person name="Nishiyama T."/>
            <person name="Hasebe M."/>
            <person name="Bowman J.L."/>
            <person name="Gribskov M."/>
            <person name="dePamphilis C."/>
            <person name="Albert V.A."/>
            <person name="Aono N."/>
            <person name="Aoyama T."/>
            <person name="Ambrose B.A."/>
            <person name="Ashton N.W."/>
            <person name="Axtell M.J."/>
            <person name="Barker E."/>
            <person name="Barker M.S."/>
            <person name="Bennetzen J.L."/>
            <person name="Bonawitz N.D."/>
            <person name="Chapple C."/>
            <person name="Cheng C."/>
            <person name="Correa L.G."/>
            <person name="Dacre M."/>
            <person name="DeBarry J."/>
            <person name="Dreyer I."/>
            <person name="Elias M."/>
            <person name="Engstrom E.M."/>
            <person name="Estelle M."/>
            <person name="Feng L."/>
            <person name="Finet C."/>
            <person name="Floyd S.K."/>
            <person name="Frommer W.B."/>
            <person name="Fujita T."/>
            <person name="Gramzow L."/>
            <person name="Gutensohn M."/>
            <person name="Harholt J."/>
            <person name="Hattori M."/>
            <person name="Heyl A."/>
            <person name="Hirai T."/>
            <person name="Hiwatashi Y."/>
            <person name="Ishikawa M."/>
            <person name="Iwata M."/>
            <person name="Karol K.G."/>
            <person name="Koehler B."/>
            <person name="Kolukisaoglu U."/>
            <person name="Kubo M."/>
            <person name="Kurata T."/>
            <person name="Lalonde S."/>
            <person name="Li K."/>
            <person name="Li Y."/>
            <person name="Litt A."/>
            <person name="Lyons E."/>
            <person name="Manning G."/>
            <person name="Maruyama T."/>
            <person name="Michael T.P."/>
            <person name="Mikami K."/>
            <person name="Miyazaki S."/>
            <person name="Morinaga S."/>
            <person name="Murata T."/>
            <person name="Mueller-Roeber B."/>
            <person name="Nelson D.R."/>
            <person name="Obara M."/>
            <person name="Oguri Y."/>
            <person name="Olmstead R.G."/>
            <person name="Onodera N."/>
            <person name="Petersen B.L."/>
            <person name="Pils B."/>
            <person name="Prigge M."/>
            <person name="Rensing S.A."/>
            <person name="Riano-Pachon D.M."/>
            <person name="Roberts A.W."/>
            <person name="Sato Y."/>
            <person name="Scheller H.V."/>
            <person name="Schulz B."/>
            <person name="Schulz C."/>
            <person name="Shakirov E.V."/>
            <person name="Shibagaki N."/>
            <person name="Shinohara N."/>
            <person name="Shippen D.E."/>
            <person name="Soerensen I."/>
            <person name="Sotooka R."/>
            <person name="Sugimoto N."/>
            <person name="Sugita M."/>
            <person name="Sumikawa N."/>
            <person name="Tanurdzic M."/>
            <person name="Theissen G."/>
            <person name="Ulvskov P."/>
            <person name="Wakazuki S."/>
            <person name="Weng J.K."/>
            <person name="Willats W.W."/>
            <person name="Wipf D."/>
            <person name="Wolf P.G."/>
            <person name="Yang L."/>
            <person name="Zimmer A.D."/>
            <person name="Zhu Q."/>
            <person name="Mitros T."/>
            <person name="Hellsten U."/>
            <person name="Loque D."/>
            <person name="Otillar R."/>
            <person name="Salamov A."/>
            <person name="Schmutz J."/>
            <person name="Shapiro H."/>
            <person name="Lindquist E."/>
            <person name="Lucas S."/>
            <person name="Rokhsar D."/>
            <person name="Grigoriev I.V."/>
        </authorList>
    </citation>
    <scope>NUCLEOTIDE SEQUENCE [LARGE SCALE GENOMIC DNA]</scope>
</reference>
<dbReference type="GO" id="GO:0005829">
    <property type="term" value="C:cytosol"/>
    <property type="evidence" value="ECO:0000318"/>
    <property type="project" value="GO_Central"/>
</dbReference>
<dbReference type="CDD" id="cd06661">
    <property type="entry name" value="GGCT_like"/>
    <property type="match status" value="1"/>
</dbReference>
<dbReference type="EMBL" id="GL377623">
    <property type="protein sequence ID" value="EFJ15380.1"/>
    <property type="molecule type" value="Genomic_DNA"/>
</dbReference>
<dbReference type="STRING" id="88036.D8SJL0"/>
<dbReference type="eggNOG" id="KOG4450">
    <property type="taxonomic scope" value="Eukaryota"/>
</dbReference>
<comment type="similarity">
    <text evidence="2 4">Belongs to the gamma-glutamylcyclotransferase family.</text>
</comment>
<dbReference type="GO" id="GO:0061929">
    <property type="term" value="F:gamma-glutamylaminecyclotransferase activity"/>
    <property type="evidence" value="ECO:0007669"/>
    <property type="project" value="InterPro"/>
</dbReference>
<evidence type="ECO:0000313" key="6">
    <source>
        <dbReference type="EMBL" id="EFJ15380.1"/>
    </source>
</evidence>
<sequence>MALAATSSVPPALGICATSFQISARGNSDSSLGSSSLVFVYGTLKKGFGNEWLMQELVSQQHACFVSAATTKLEFPLVCGPFQVPFLLNFPCQGHRVRGEVYLVDQAGLRRLDELEGLGKGHYERRSILVEGLERSLAQSQAVNAEAYFAGSSYAVEMLGAPHLPSYSTVEAENYVPRRNRPPGITFLEHVQAWIAAKK</sequence>
<dbReference type="Gramene" id="EFJ15380">
    <property type="protein sequence ID" value="EFJ15380"/>
    <property type="gene ID" value="SELMODRAFT_155880"/>
</dbReference>
<dbReference type="AlphaFoldDB" id="D8SJL0"/>
<dbReference type="Proteomes" id="UP000001514">
    <property type="component" value="Unassembled WGS sequence"/>
</dbReference>
<dbReference type="SUPFAM" id="SSF110857">
    <property type="entry name" value="Gamma-glutamyl cyclotransferase-like"/>
    <property type="match status" value="1"/>
</dbReference>
<dbReference type="OrthoDB" id="113620at2759"/>
<name>D8SJL0_SELML</name>
<evidence type="ECO:0000259" key="5">
    <source>
        <dbReference type="Pfam" id="PF06094"/>
    </source>
</evidence>
<gene>
    <name evidence="6" type="ORF">SELMODRAFT_155880</name>
</gene>
<evidence type="ECO:0000256" key="4">
    <source>
        <dbReference type="RuleBase" id="RU367036"/>
    </source>
</evidence>
<proteinExistence type="inferred from homology"/>
<dbReference type="Gene3D" id="3.10.490.10">
    <property type="entry name" value="Gamma-glutamyl cyclotransferase-like"/>
    <property type="match status" value="1"/>
</dbReference>
<dbReference type="FunCoup" id="D8SJL0">
    <property type="interactions" value="303"/>
</dbReference>
<dbReference type="InterPro" id="IPR013024">
    <property type="entry name" value="GGCT-like"/>
</dbReference>
<evidence type="ECO:0000313" key="7">
    <source>
        <dbReference type="Proteomes" id="UP000001514"/>
    </source>
</evidence>